<dbReference type="SUPFAM" id="SSF50911">
    <property type="entry name" value="Mannose 6-phosphate receptor domain"/>
    <property type="match status" value="1"/>
</dbReference>
<dbReference type="InterPro" id="IPR008984">
    <property type="entry name" value="SMAD_FHA_dom_sf"/>
</dbReference>
<feature type="region of interest" description="Disordered" evidence="13">
    <location>
        <begin position="1514"/>
        <end position="1578"/>
    </location>
</feature>
<keyword evidence="3" id="KW-0808">Transferase</keyword>
<evidence type="ECO:0000259" key="15">
    <source>
        <dbReference type="PROSITE" id="PS50011"/>
    </source>
</evidence>
<feature type="binding site" evidence="10 12">
    <location>
        <position position="284"/>
    </location>
    <ligand>
        <name>ATP</name>
        <dbReference type="ChEBI" id="CHEBI:30616"/>
    </ligand>
</feature>
<evidence type="ECO:0000256" key="1">
    <source>
        <dbReference type="ARBA" id="ARBA00005575"/>
    </source>
</evidence>
<feature type="compositionally biased region" description="Polar residues" evidence="13">
    <location>
        <begin position="1112"/>
        <end position="1121"/>
    </location>
</feature>
<dbReference type="Pfam" id="PF00498">
    <property type="entry name" value="FHA"/>
    <property type="match status" value="1"/>
</dbReference>
<reference evidence="17 18" key="1">
    <citation type="submission" date="2016-07" db="EMBL/GenBank/DDBJ databases">
        <title>Pervasive Adenine N6-methylation of Active Genes in Fungi.</title>
        <authorList>
            <consortium name="DOE Joint Genome Institute"/>
            <person name="Mondo S.J."/>
            <person name="Dannebaum R.O."/>
            <person name="Kuo R.C."/>
            <person name="Labutti K."/>
            <person name="Haridas S."/>
            <person name="Kuo A."/>
            <person name="Salamov A."/>
            <person name="Ahrendt S.R."/>
            <person name="Lipzen A."/>
            <person name="Sullivan W."/>
            <person name="Andreopoulos W.B."/>
            <person name="Clum A."/>
            <person name="Lindquist E."/>
            <person name="Daum C."/>
            <person name="Ramamoorthy G.K."/>
            <person name="Gryganskyi A."/>
            <person name="Culley D."/>
            <person name="Magnuson J.K."/>
            <person name="James T.Y."/>
            <person name="O'Malley M.A."/>
            <person name="Stajich J.E."/>
            <person name="Spatafora J.W."/>
            <person name="Visel A."/>
            <person name="Grigoriev I.V."/>
        </authorList>
    </citation>
    <scope>NUCLEOTIDE SEQUENCE [LARGE SCALE GENOMIC DNA]</scope>
    <source>
        <strain evidence="17 18">CBS 115471</strain>
    </source>
</reference>
<evidence type="ECO:0000256" key="5">
    <source>
        <dbReference type="ARBA" id="ARBA00022741"/>
    </source>
</evidence>
<evidence type="ECO:0000256" key="12">
    <source>
        <dbReference type="PROSITE-ProRule" id="PRU10141"/>
    </source>
</evidence>
<evidence type="ECO:0000256" key="7">
    <source>
        <dbReference type="ARBA" id="ARBA00022840"/>
    </source>
</evidence>
<feature type="region of interest" description="Disordered" evidence="13">
    <location>
        <begin position="1256"/>
        <end position="1276"/>
    </location>
</feature>
<dbReference type="GO" id="GO:0012505">
    <property type="term" value="C:endomembrane system"/>
    <property type="evidence" value="ECO:0007669"/>
    <property type="project" value="UniProtKB-ARBA"/>
</dbReference>
<dbReference type="InterPro" id="IPR044865">
    <property type="entry name" value="MRH_dom"/>
</dbReference>
<keyword evidence="2" id="KW-0723">Serine/threonine-protein kinase</keyword>
<accession>A0A1Y1YRP8</accession>
<dbReference type="InterPro" id="IPR012913">
    <property type="entry name" value="OS9-like_dom"/>
</dbReference>
<dbReference type="InterPro" id="IPR011009">
    <property type="entry name" value="Kinase-like_dom_sf"/>
</dbReference>
<feature type="region of interest" description="Disordered" evidence="13">
    <location>
        <begin position="1103"/>
        <end position="1137"/>
    </location>
</feature>
<evidence type="ECO:0000256" key="3">
    <source>
        <dbReference type="ARBA" id="ARBA00022679"/>
    </source>
</evidence>
<dbReference type="InterPro" id="IPR008271">
    <property type="entry name" value="Ser/Thr_kinase_AS"/>
</dbReference>
<keyword evidence="6" id="KW-0418">Kinase</keyword>
<evidence type="ECO:0000256" key="11">
    <source>
        <dbReference type="PIRSR" id="PIRSR630616-3"/>
    </source>
</evidence>
<dbReference type="InterPro" id="IPR000253">
    <property type="entry name" value="FHA_dom"/>
</dbReference>
<feature type="compositionally biased region" description="Polar residues" evidence="13">
    <location>
        <begin position="679"/>
        <end position="693"/>
    </location>
</feature>
<gene>
    <name evidence="17" type="ORF">BCR34DRAFT_628014</name>
</gene>
<feature type="region of interest" description="Disordered" evidence="13">
    <location>
        <begin position="552"/>
        <end position="623"/>
    </location>
</feature>
<dbReference type="FunFam" id="1.10.510.10:FF:000571">
    <property type="entry name" value="Maternal embryonic leucine zipper kinase"/>
    <property type="match status" value="1"/>
</dbReference>
<dbReference type="SUPFAM" id="SSF49879">
    <property type="entry name" value="SMAD/FHA domain"/>
    <property type="match status" value="1"/>
</dbReference>
<feature type="region of interest" description="Disordered" evidence="13">
    <location>
        <begin position="730"/>
        <end position="755"/>
    </location>
</feature>
<dbReference type="PROSITE" id="PS00107">
    <property type="entry name" value="PROTEIN_KINASE_ATP"/>
    <property type="match status" value="1"/>
</dbReference>
<feature type="binding site" evidence="10">
    <location>
        <position position="399"/>
    </location>
    <ligand>
        <name>ATP</name>
        <dbReference type="ChEBI" id="CHEBI:30616"/>
    </ligand>
</feature>
<keyword evidence="8" id="KW-1015">Disulfide bond</keyword>
<dbReference type="PANTHER" id="PTHR24350">
    <property type="entry name" value="SERINE/THREONINE-PROTEIN KINASE IAL-RELATED"/>
    <property type="match status" value="1"/>
</dbReference>
<dbReference type="SMART" id="SM00240">
    <property type="entry name" value="FHA"/>
    <property type="match status" value="1"/>
</dbReference>
<evidence type="ECO:0000259" key="14">
    <source>
        <dbReference type="PROSITE" id="PS50006"/>
    </source>
</evidence>
<dbReference type="Gene3D" id="1.10.510.10">
    <property type="entry name" value="Transferase(Phosphotransferase) domain 1"/>
    <property type="match status" value="1"/>
</dbReference>
<evidence type="ECO:0000256" key="4">
    <source>
        <dbReference type="ARBA" id="ARBA00022729"/>
    </source>
</evidence>
<feature type="region of interest" description="Disordered" evidence="13">
    <location>
        <begin position="679"/>
        <end position="715"/>
    </location>
</feature>
<keyword evidence="4" id="KW-0732">Signal</keyword>
<evidence type="ECO:0000256" key="9">
    <source>
        <dbReference type="PIRSR" id="PIRSR630616-1"/>
    </source>
</evidence>
<keyword evidence="5 10" id="KW-0547">Nucleotide-binding</keyword>
<dbReference type="FunFam" id="3.30.200.20:FF:000470">
    <property type="entry name" value="Serine/threonine-protein kinase RAD53"/>
    <property type="match status" value="1"/>
</dbReference>
<organism evidence="17 18">
    <name type="scientific">Clohesyomyces aquaticus</name>
    <dbReference type="NCBI Taxonomy" id="1231657"/>
    <lineage>
        <taxon>Eukaryota</taxon>
        <taxon>Fungi</taxon>
        <taxon>Dikarya</taxon>
        <taxon>Ascomycota</taxon>
        <taxon>Pezizomycotina</taxon>
        <taxon>Dothideomycetes</taxon>
        <taxon>Pleosporomycetidae</taxon>
        <taxon>Pleosporales</taxon>
        <taxon>Lindgomycetaceae</taxon>
        <taxon>Clohesyomyces</taxon>
    </lineage>
</organism>
<evidence type="ECO:0000256" key="2">
    <source>
        <dbReference type="ARBA" id="ARBA00022527"/>
    </source>
</evidence>
<keyword evidence="7 10" id="KW-0067">ATP-binding</keyword>
<dbReference type="OrthoDB" id="504170at2759"/>
<sequence length="1578" mass="176086">MADDPSQPTQQATQVVLDPRRVGRNNSGLSDKDVADVLAILHPSSPGAMKIVQDAAEHRPQHVLFRNPYDSFEDDVTDIEEAETMIINPKSSSKSVSHVGNDLALRMSSPLVQPSLGFVFGRNARSTDILFGQDSGKRISNQHFRIFLNNDGILMIEDMSTNGTIVDDVLLKNRDPRFNKVRMLGPGSIICIHSTNENEMIKFVIRIPSRVAYQDQFQANLGNFLARCITDKAKLETMKNQFGGQSGKWDGGVKYNFIGQLGKGAFATVYQLATKMDGKLLAAKELEKRRFMKNGQLDKKIDNEMKIMQDLRHPNIVEFVEYHDEGDFLYIVMEFVRLGDLQGYLNQHGNMKEPEARMMSQQILSALSYLHRMKITHRDIKPDNILIADHKPFTVKLSDFGLSKVVSHEETFLKTFCGTLLYCAPEVFPDFEPAKGTKRRRGAKQQFHSYSSAVDIWSFAAVIWYALCGKPPFEGIADATGRAMYNNIMSTRLDPAPLKDAKVSEECIDLLCRMLQTDPARRPTERQCLNHPWLRDGAALPEDPTLQSIVEEDESEDAGEQLSQLSLHEEVPDSEEEIDDSVLEDEEFEKLSVIAPQSKKVRTDPMFPRNQTRDREGDSSADASFISHVPEQLLRGAVDDEESFQLLQPSSRPRLFGEIGQSALQSSGILSARVNGALSTTGSSGDAVPQESQVPEHTHLRTPPVTRQLDGAWSSPSLLGAESMVRELNMASPQSPHSESHTPNEPATPKSPEECVGITQEGTEWPQTTDISDSTPKAKVPTFNRQISLPKTASFFYDPYDPSTHNLEYASKVSGIDFLGRTQTPGDTEARAPDTMRVSAEGSTDSRDDETTTSVVIPPPLTQPEIKPPPRRLGKLISTSESFVSSLTLNLDRNKVSWGRSPGNTIIYESSRDTRIPKTAFVIFWYKADAAPNTIDELSQQGKDWTGCDNLKTAIFTCATAGINVNGKHLRRADEKGRSLYGHLHTGDIIQVWHDGKGSEVLRFKCEFYHGSAKEPRPPGENFKWFQTGLRVRETDRVLLFSVHCARAAMRNFWALPAFLRIALASQHAFSVFDDLLAFPQYEVVFSNSYLTDGDAASLLSHSASRSTGSAMPNSQETQELSKPGKQTGDPVPSDSGGLEETYEAIVLAGQRYLCSIPVIPEEPPRNQTATAEQTKAEEENELMRASERGWELLEGMHGNCIYYLSGWWSYSFCYKDEIRQFHQLPPSRGVPLYPPVEDTEVKSFVLGRFPEKDRRKEARKTLGKEEGTKETIDDEGVTPQAGKALEVAKMETRGSTRYMVQRLGGGTECDLTGKERKIEVQFHCHPQSADRISMIKETSTCSYLMIIYTPRLCGDVAFLPPQENFAHPVSCQPVVAESEVDSWTSARLEEKVREAERLMALENDNPLREMEEGAEGSTKRGPVIGGIEVGAQVLVGGEGKVIEKSVVVGGGKEVYVGTVASSDGKQMSTAEMKKLNIRDPKDVEKLKRNLQRMAGRKGWKLDLVDTPKGREFRGIIEADEQEEPEKGSKSEDKGRGMRKDGESREKEKQKQKQKQNQEDNDEDESQEGSEEIFKDEL</sequence>
<dbReference type="InterPro" id="IPR030616">
    <property type="entry name" value="Aur-like"/>
</dbReference>
<dbReference type="InterPro" id="IPR000719">
    <property type="entry name" value="Prot_kinase_dom"/>
</dbReference>
<dbReference type="Pfam" id="PF07915">
    <property type="entry name" value="PRKCSH"/>
    <property type="match status" value="1"/>
</dbReference>
<dbReference type="Gene3D" id="2.70.130.10">
    <property type="entry name" value="Mannose-6-phosphate receptor binding domain"/>
    <property type="match status" value="1"/>
</dbReference>
<dbReference type="SUPFAM" id="SSF56112">
    <property type="entry name" value="Protein kinase-like (PK-like)"/>
    <property type="match status" value="1"/>
</dbReference>
<dbReference type="Proteomes" id="UP000193144">
    <property type="component" value="Unassembled WGS sequence"/>
</dbReference>
<feature type="compositionally biased region" description="Basic and acidic residues" evidence="13">
    <location>
        <begin position="1256"/>
        <end position="1272"/>
    </location>
</feature>
<feature type="compositionally biased region" description="Polar residues" evidence="13">
    <location>
        <begin position="731"/>
        <end position="745"/>
    </location>
</feature>
<comment type="similarity">
    <text evidence="1">Belongs to the protein kinase superfamily. CAMK Ser/Thr protein kinase family. CHEK2 subfamily.</text>
</comment>
<feature type="compositionally biased region" description="Acidic residues" evidence="13">
    <location>
        <begin position="572"/>
        <end position="588"/>
    </location>
</feature>
<dbReference type="GO" id="GO:0005737">
    <property type="term" value="C:cytoplasm"/>
    <property type="evidence" value="ECO:0007669"/>
    <property type="project" value="UniProtKB-ARBA"/>
</dbReference>
<evidence type="ECO:0000256" key="10">
    <source>
        <dbReference type="PIRSR" id="PIRSR630616-2"/>
    </source>
</evidence>
<keyword evidence="18" id="KW-1185">Reference proteome</keyword>
<dbReference type="PROSITE" id="PS51914">
    <property type="entry name" value="MRH"/>
    <property type="match status" value="1"/>
</dbReference>
<feature type="region of interest" description="Disordered" evidence="13">
    <location>
        <begin position="822"/>
        <end position="872"/>
    </location>
</feature>
<feature type="compositionally biased region" description="Acidic residues" evidence="13">
    <location>
        <begin position="1559"/>
        <end position="1571"/>
    </location>
</feature>
<dbReference type="GO" id="GO:0004674">
    <property type="term" value="F:protein serine/threonine kinase activity"/>
    <property type="evidence" value="ECO:0007669"/>
    <property type="project" value="UniProtKB-KW"/>
</dbReference>
<evidence type="ECO:0000256" key="8">
    <source>
        <dbReference type="ARBA" id="ARBA00023157"/>
    </source>
</evidence>
<feature type="compositionally biased region" description="Basic and acidic residues" evidence="13">
    <location>
        <begin position="1525"/>
        <end position="1551"/>
    </location>
</feature>
<feature type="cross-link" description="Glycyl lysine isopeptide (Lys-Gly) (interchain with G-Cter in SUMO2)" evidence="11">
    <location>
        <position position="381"/>
    </location>
</feature>
<dbReference type="Pfam" id="PF00069">
    <property type="entry name" value="Pkinase"/>
    <property type="match status" value="1"/>
</dbReference>
<dbReference type="Gene3D" id="2.60.200.20">
    <property type="match status" value="1"/>
</dbReference>
<dbReference type="STRING" id="1231657.A0A1Y1YRP8"/>
<evidence type="ECO:0000256" key="6">
    <source>
        <dbReference type="ARBA" id="ARBA00022777"/>
    </source>
</evidence>
<dbReference type="PROSITE" id="PS50006">
    <property type="entry name" value="FHA_DOMAIN"/>
    <property type="match status" value="1"/>
</dbReference>
<proteinExistence type="inferred from homology"/>
<feature type="active site" description="Proton acceptor" evidence="9">
    <location>
        <position position="379"/>
    </location>
</feature>
<feature type="domain" description="FHA" evidence="14">
    <location>
        <begin position="118"/>
        <end position="171"/>
    </location>
</feature>
<name>A0A1Y1YRP8_9PLEO</name>
<dbReference type="InterPro" id="IPR017441">
    <property type="entry name" value="Protein_kinase_ATP_BS"/>
</dbReference>
<feature type="domain" description="Protein kinase" evidence="15">
    <location>
        <begin position="255"/>
        <end position="534"/>
    </location>
</feature>
<dbReference type="EMBL" id="MCFA01000186">
    <property type="protein sequence ID" value="ORY00235.1"/>
    <property type="molecule type" value="Genomic_DNA"/>
</dbReference>
<dbReference type="PROSITE" id="PS00108">
    <property type="entry name" value="PROTEIN_KINASE_ST"/>
    <property type="match status" value="1"/>
</dbReference>
<evidence type="ECO:0000259" key="16">
    <source>
        <dbReference type="PROSITE" id="PS51914"/>
    </source>
</evidence>
<dbReference type="SMART" id="SM00220">
    <property type="entry name" value="S_TKc"/>
    <property type="match status" value="1"/>
</dbReference>
<dbReference type="InterPro" id="IPR009011">
    <property type="entry name" value="Man6P_isomerase_rcpt-bd_dom_sf"/>
</dbReference>
<feature type="domain" description="MRH" evidence="16">
    <location>
        <begin position="1199"/>
        <end position="1356"/>
    </location>
</feature>
<evidence type="ECO:0000313" key="18">
    <source>
        <dbReference type="Proteomes" id="UP000193144"/>
    </source>
</evidence>
<dbReference type="GO" id="GO:0005524">
    <property type="term" value="F:ATP binding"/>
    <property type="evidence" value="ECO:0007669"/>
    <property type="project" value="UniProtKB-UniRule"/>
</dbReference>
<comment type="caution">
    <text evidence="17">The sequence shown here is derived from an EMBL/GenBank/DDBJ whole genome shotgun (WGS) entry which is preliminary data.</text>
</comment>
<evidence type="ECO:0000256" key="13">
    <source>
        <dbReference type="SAM" id="MobiDB-lite"/>
    </source>
</evidence>
<evidence type="ECO:0000313" key="17">
    <source>
        <dbReference type="EMBL" id="ORY00235.1"/>
    </source>
</evidence>
<protein>
    <submittedName>
        <fullName evidence="17">Uncharacterized protein</fullName>
    </submittedName>
</protein>
<dbReference type="PROSITE" id="PS50011">
    <property type="entry name" value="PROTEIN_KINASE_DOM"/>
    <property type="match status" value="1"/>
</dbReference>